<dbReference type="EC" id="3.1.3.25" evidence="2"/>
<evidence type="ECO:0000256" key="4">
    <source>
        <dbReference type="ARBA" id="ARBA00022842"/>
    </source>
</evidence>
<evidence type="ECO:0000313" key="5">
    <source>
        <dbReference type="EMBL" id="GAA2031308.1"/>
    </source>
</evidence>
<name>A0ABN2UA91_9ACTN</name>
<keyword evidence="3" id="KW-0479">Metal-binding</keyword>
<evidence type="ECO:0000313" key="6">
    <source>
        <dbReference type="Proteomes" id="UP001500751"/>
    </source>
</evidence>
<evidence type="ECO:0000256" key="1">
    <source>
        <dbReference type="ARBA" id="ARBA00001033"/>
    </source>
</evidence>
<gene>
    <name evidence="5" type="ORF">GCM10009839_34000</name>
</gene>
<dbReference type="PRINTS" id="PR00377">
    <property type="entry name" value="IMPHPHTASES"/>
</dbReference>
<dbReference type="Gene3D" id="3.30.540.10">
    <property type="entry name" value="Fructose-1,6-Bisphosphatase, subunit A, domain 1"/>
    <property type="match status" value="1"/>
</dbReference>
<dbReference type="Pfam" id="PF00459">
    <property type="entry name" value="Inositol_P"/>
    <property type="match status" value="1"/>
</dbReference>
<keyword evidence="6" id="KW-1185">Reference proteome</keyword>
<dbReference type="EMBL" id="BAAAQN010000017">
    <property type="protein sequence ID" value="GAA2031308.1"/>
    <property type="molecule type" value="Genomic_DNA"/>
</dbReference>
<proteinExistence type="predicted"/>
<evidence type="ECO:0000256" key="2">
    <source>
        <dbReference type="ARBA" id="ARBA00013106"/>
    </source>
</evidence>
<sequence length="271" mass="28832">MTLIDMKAMVEVERIIRETAANEIVPRFRHLRPADIAEKGPNDPVTVADRAAEETLAKRLQAFVPGSVVVGEERVADDPTVMTLLDGPDPVWIIDPIDGTRNFVAGDPNFATLVTLAYGGRLVASWTYGPIVGVSATALTGQGAKSNGVPLRITPGPRSMHGLRVAAADEEWWPNADRHKYAGLCERGIAFAPLSACGLTYVEVAAQRLDAMILTWDLPWDHAAGLLLIAEAGGAVLTADSKPHVLANGNQLPFVAAGNYATAELLIKALA</sequence>
<dbReference type="SUPFAM" id="SSF56655">
    <property type="entry name" value="Carbohydrate phosphatase"/>
    <property type="match status" value="1"/>
</dbReference>
<protein>
    <recommendedName>
        <fullName evidence="2">inositol-phosphate phosphatase</fullName>
        <ecNumber evidence="2">3.1.3.25</ecNumber>
    </recommendedName>
</protein>
<organism evidence="5 6">
    <name type="scientific">Catenulispora yoronensis</name>
    <dbReference type="NCBI Taxonomy" id="450799"/>
    <lineage>
        <taxon>Bacteria</taxon>
        <taxon>Bacillati</taxon>
        <taxon>Actinomycetota</taxon>
        <taxon>Actinomycetes</taxon>
        <taxon>Catenulisporales</taxon>
        <taxon>Catenulisporaceae</taxon>
        <taxon>Catenulispora</taxon>
    </lineage>
</organism>
<accession>A0ABN2UA91</accession>
<dbReference type="PROSITE" id="PS00630">
    <property type="entry name" value="IMP_2"/>
    <property type="match status" value="1"/>
</dbReference>
<dbReference type="RefSeq" id="WP_344666571.1">
    <property type="nucleotide sequence ID" value="NZ_BAAAQN010000017.1"/>
</dbReference>
<dbReference type="InterPro" id="IPR000760">
    <property type="entry name" value="Inositol_monophosphatase-like"/>
</dbReference>
<dbReference type="PANTHER" id="PTHR20854:SF4">
    <property type="entry name" value="INOSITOL-1-MONOPHOSPHATASE-RELATED"/>
    <property type="match status" value="1"/>
</dbReference>
<dbReference type="Proteomes" id="UP001500751">
    <property type="component" value="Unassembled WGS sequence"/>
</dbReference>
<comment type="caution">
    <text evidence="5">The sequence shown here is derived from an EMBL/GenBank/DDBJ whole genome shotgun (WGS) entry which is preliminary data.</text>
</comment>
<dbReference type="Gene3D" id="3.40.190.80">
    <property type="match status" value="1"/>
</dbReference>
<evidence type="ECO:0000256" key="3">
    <source>
        <dbReference type="ARBA" id="ARBA00022723"/>
    </source>
</evidence>
<reference evidence="5 6" key="1">
    <citation type="journal article" date="2019" name="Int. J. Syst. Evol. Microbiol.">
        <title>The Global Catalogue of Microorganisms (GCM) 10K type strain sequencing project: providing services to taxonomists for standard genome sequencing and annotation.</title>
        <authorList>
            <consortium name="The Broad Institute Genomics Platform"/>
            <consortium name="The Broad Institute Genome Sequencing Center for Infectious Disease"/>
            <person name="Wu L."/>
            <person name="Ma J."/>
        </authorList>
    </citation>
    <scope>NUCLEOTIDE SEQUENCE [LARGE SCALE GENOMIC DNA]</scope>
    <source>
        <strain evidence="5 6">JCM 16014</strain>
    </source>
</reference>
<keyword evidence="4" id="KW-0460">Magnesium</keyword>
<dbReference type="InterPro" id="IPR020550">
    <property type="entry name" value="Inositol_monophosphatase_CS"/>
</dbReference>
<comment type="catalytic activity">
    <reaction evidence="1">
        <text>a myo-inositol phosphate + H2O = myo-inositol + phosphate</text>
        <dbReference type="Rhea" id="RHEA:24056"/>
        <dbReference type="ChEBI" id="CHEBI:15377"/>
        <dbReference type="ChEBI" id="CHEBI:17268"/>
        <dbReference type="ChEBI" id="CHEBI:43474"/>
        <dbReference type="ChEBI" id="CHEBI:84139"/>
        <dbReference type="EC" id="3.1.3.25"/>
    </reaction>
</comment>
<dbReference type="PANTHER" id="PTHR20854">
    <property type="entry name" value="INOSITOL MONOPHOSPHATASE"/>
    <property type="match status" value="1"/>
</dbReference>